<gene>
    <name evidence="1" type="ORF">PF009_g16668</name>
</gene>
<evidence type="ECO:0000313" key="1">
    <source>
        <dbReference type="EMBL" id="KAE8933315.1"/>
    </source>
</evidence>
<dbReference type="AlphaFoldDB" id="A0A6A3EI02"/>
<name>A0A6A3EI02_9STRA</name>
<evidence type="ECO:0000313" key="2">
    <source>
        <dbReference type="Proteomes" id="UP000429523"/>
    </source>
</evidence>
<accession>A0A6A3EI02</accession>
<comment type="caution">
    <text evidence="1">The sequence shown here is derived from an EMBL/GenBank/DDBJ whole genome shotgun (WGS) entry which is preliminary data.</text>
</comment>
<organism evidence="1 2">
    <name type="scientific">Phytophthora fragariae</name>
    <dbReference type="NCBI Taxonomy" id="53985"/>
    <lineage>
        <taxon>Eukaryota</taxon>
        <taxon>Sar</taxon>
        <taxon>Stramenopiles</taxon>
        <taxon>Oomycota</taxon>
        <taxon>Peronosporomycetes</taxon>
        <taxon>Peronosporales</taxon>
        <taxon>Peronosporaceae</taxon>
        <taxon>Phytophthora</taxon>
    </lineage>
</organism>
<reference evidence="1 2" key="1">
    <citation type="submission" date="2018-08" db="EMBL/GenBank/DDBJ databases">
        <title>Genomic investigation of the strawberry pathogen Phytophthora fragariae indicates pathogenicity is determined by transcriptional variation in three key races.</title>
        <authorList>
            <person name="Adams T.M."/>
            <person name="Armitage A.D."/>
            <person name="Sobczyk M.K."/>
            <person name="Bates H.J."/>
            <person name="Dunwell J.M."/>
            <person name="Nellist C.F."/>
            <person name="Harrison R.J."/>
        </authorList>
    </citation>
    <scope>NUCLEOTIDE SEQUENCE [LARGE SCALE GENOMIC DNA]</scope>
    <source>
        <strain evidence="1 2">NOV-9</strain>
    </source>
</reference>
<sequence>MREARVRLGSRSANDAIAGFVSFNDSQATTHTEVQELKTMADTTDQRTKPQIATHIKSYKPGSCAFGPQDTLPAYTRC</sequence>
<dbReference type="Proteomes" id="UP000429523">
    <property type="component" value="Unassembled WGS sequence"/>
</dbReference>
<proteinExistence type="predicted"/>
<dbReference type="EMBL" id="QXGF01001025">
    <property type="protein sequence ID" value="KAE8933315.1"/>
    <property type="molecule type" value="Genomic_DNA"/>
</dbReference>
<protein>
    <submittedName>
        <fullName evidence="1">Uncharacterized protein</fullName>
    </submittedName>
</protein>